<reference evidence="3" key="1">
    <citation type="journal article" date="2014" name="BMC Genomics">
        <title>Genome sequencing of two Neorhizobium galegae strains reveals a noeT gene responsible for the unusual acetylation of the nodulation factors.</title>
        <authorList>
            <person name="Osterman J."/>
            <person name="Marsh J."/>
            <person name="Laine P.K."/>
            <person name="Zeng Z."/>
            <person name="Alatalo E."/>
            <person name="Sullivan J.T."/>
            <person name="Young J.P."/>
            <person name="Thomas-Oates J."/>
            <person name="Paulin L."/>
            <person name="Lindstrom K."/>
        </authorList>
    </citation>
    <scope>NUCLEOTIDE SEQUENCE [LARGE SCALE GENOMIC DNA]</scope>
    <source>
        <strain evidence="3">HAMBI 1141</strain>
    </source>
</reference>
<dbReference type="GO" id="GO:0016829">
    <property type="term" value="F:lyase activity"/>
    <property type="evidence" value="ECO:0007669"/>
    <property type="project" value="UniProtKB-KW"/>
</dbReference>
<protein>
    <submittedName>
        <fullName evidence="2">Lactoylglutathione lyase-like lyase</fullName>
    </submittedName>
</protein>
<dbReference type="PANTHER" id="PTHR36113:SF3">
    <property type="entry name" value="SLL5075 PROTEIN"/>
    <property type="match status" value="1"/>
</dbReference>
<dbReference type="HOGENOM" id="CLU_122783_2_0_5"/>
<organism evidence="2 3">
    <name type="scientific">Neorhizobium galegae bv. officinalis bv. officinalis str. HAMBI 1141</name>
    <dbReference type="NCBI Taxonomy" id="1028801"/>
    <lineage>
        <taxon>Bacteria</taxon>
        <taxon>Pseudomonadati</taxon>
        <taxon>Pseudomonadota</taxon>
        <taxon>Alphaproteobacteria</taxon>
        <taxon>Hyphomicrobiales</taxon>
        <taxon>Rhizobiaceae</taxon>
        <taxon>Rhizobium/Agrobacterium group</taxon>
        <taxon>Neorhizobium</taxon>
    </lineage>
</organism>
<dbReference type="EMBL" id="HG938355">
    <property type="protein sequence ID" value="CDN54912.1"/>
    <property type="molecule type" value="Genomic_DNA"/>
</dbReference>
<proteinExistence type="predicted"/>
<dbReference type="SUPFAM" id="SSF54593">
    <property type="entry name" value="Glyoxalase/Bleomycin resistance protein/Dihydroxybiphenyl dioxygenase"/>
    <property type="match status" value="1"/>
</dbReference>
<dbReference type="AlphaFoldDB" id="A0A068T8U3"/>
<dbReference type="PROSITE" id="PS51819">
    <property type="entry name" value="VOC"/>
    <property type="match status" value="1"/>
</dbReference>
<sequence length="125" mass="13979">MRMNHIDIHVPDVTVTSAFLVRHFGLTLREMRGANGLAILNDDSGLEIVVSHPVEKFGGAEQQALGVVTYHLGFIQPERAEVDRLYRELKDGDAELVGEPREMRGGYLFYCLAPGRVMIEVGWRG</sequence>
<evidence type="ECO:0000313" key="3">
    <source>
        <dbReference type="Proteomes" id="UP000028186"/>
    </source>
</evidence>
<dbReference type="InterPro" id="IPR051332">
    <property type="entry name" value="Fosfomycin_Res_Enzymes"/>
</dbReference>
<evidence type="ECO:0000259" key="1">
    <source>
        <dbReference type="PROSITE" id="PS51819"/>
    </source>
</evidence>
<dbReference type="KEGG" id="ngl:RG1141_CH25750"/>
<dbReference type="InterPro" id="IPR037523">
    <property type="entry name" value="VOC_core"/>
</dbReference>
<dbReference type="InterPro" id="IPR029068">
    <property type="entry name" value="Glyas_Bleomycin-R_OHBP_Dase"/>
</dbReference>
<dbReference type="InterPro" id="IPR004360">
    <property type="entry name" value="Glyas_Fos-R_dOase_dom"/>
</dbReference>
<evidence type="ECO:0000313" key="2">
    <source>
        <dbReference type="EMBL" id="CDN54912.1"/>
    </source>
</evidence>
<dbReference type="PATRIC" id="fig|1028801.3.peg.2620"/>
<dbReference type="Proteomes" id="UP000028186">
    <property type="component" value="Chromosome I"/>
</dbReference>
<dbReference type="Gene3D" id="3.10.180.10">
    <property type="entry name" value="2,3-Dihydroxybiphenyl 1,2-Dioxygenase, domain 1"/>
    <property type="match status" value="1"/>
</dbReference>
<dbReference type="CDD" id="cd06587">
    <property type="entry name" value="VOC"/>
    <property type="match status" value="1"/>
</dbReference>
<dbReference type="eggNOG" id="COG0346">
    <property type="taxonomic scope" value="Bacteria"/>
</dbReference>
<name>A0A068T8U3_NEOGA</name>
<dbReference type="PANTHER" id="PTHR36113">
    <property type="entry name" value="LYASE, PUTATIVE-RELATED-RELATED"/>
    <property type="match status" value="1"/>
</dbReference>
<dbReference type="RefSeq" id="WP_038544311.1">
    <property type="nucleotide sequence ID" value="NZ_HG938355.1"/>
</dbReference>
<feature type="domain" description="VOC" evidence="1">
    <location>
        <begin position="2"/>
        <end position="124"/>
    </location>
</feature>
<dbReference type="Pfam" id="PF00903">
    <property type="entry name" value="Glyoxalase"/>
    <property type="match status" value="1"/>
</dbReference>
<gene>
    <name evidence="2" type="ORF">RG1141_CH25750</name>
</gene>
<accession>A0A068T8U3</accession>
<keyword evidence="2" id="KW-0456">Lyase</keyword>